<accession>A0A0D6QBL7</accession>
<evidence type="ECO:0000313" key="3">
    <source>
        <dbReference type="Proteomes" id="UP000032683"/>
    </source>
</evidence>
<gene>
    <name evidence="2" type="ORF">Gxy13693_071_005</name>
</gene>
<proteinExistence type="predicted"/>
<feature type="region of interest" description="Disordered" evidence="1">
    <location>
        <begin position="24"/>
        <end position="43"/>
    </location>
</feature>
<evidence type="ECO:0000313" key="2">
    <source>
        <dbReference type="EMBL" id="GAO00913.1"/>
    </source>
</evidence>
<name>A0A0D6QBL7_KOMXY</name>
<evidence type="ECO:0000256" key="1">
    <source>
        <dbReference type="SAM" id="MobiDB-lite"/>
    </source>
</evidence>
<reference evidence="2 3" key="1">
    <citation type="submission" date="2012-11" db="EMBL/GenBank/DDBJ databases">
        <title>Whole genome sequence of Gluconacetobacter xylinus NBRC 13693.</title>
        <authorList>
            <person name="Azuma Y."/>
            <person name="Higashiura N."/>
            <person name="Hirakawa H."/>
            <person name="Matsushita K."/>
        </authorList>
    </citation>
    <scope>NUCLEOTIDE SEQUENCE [LARGE SCALE GENOMIC DNA]</scope>
    <source>
        <strain evidence="2 3">NBRC 13693</strain>
    </source>
</reference>
<dbReference type="Proteomes" id="UP000032683">
    <property type="component" value="Unassembled WGS sequence"/>
</dbReference>
<sequence>MGDVLMYPVPGGTCRDDPIAPLSADIPPAGMTMTVQKKDAPPKRDAEFRDWETLWCHEIHSSLTSLMDNSFPKNT</sequence>
<protein>
    <submittedName>
        <fullName evidence="2">Uncharacterized protein</fullName>
    </submittedName>
</protein>
<organism evidence="2 3">
    <name type="scientific">Komagataeibacter xylinus NBRC 13693</name>
    <dbReference type="NCBI Taxonomy" id="1234668"/>
    <lineage>
        <taxon>Bacteria</taxon>
        <taxon>Pseudomonadati</taxon>
        <taxon>Pseudomonadota</taxon>
        <taxon>Alphaproteobacteria</taxon>
        <taxon>Acetobacterales</taxon>
        <taxon>Acetobacteraceae</taxon>
        <taxon>Komagataeibacter</taxon>
    </lineage>
</organism>
<dbReference type="EMBL" id="BANJ01000071">
    <property type="protein sequence ID" value="GAO00913.1"/>
    <property type="molecule type" value="Genomic_DNA"/>
</dbReference>
<dbReference type="AlphaFoldDB" id="A0A0D6QBL7"/>
<comment type="caution">
    <text evidence="2">The sequence shown here is derived from an EMBL/GenBank/DDBJ whole genome shotgun (WGS) entry which is preliminary data.</text>
</comment>